<dbReference type="Pfam" id="PF04993">
    <property type="entry name" value="TfoX_N"/>
    <property type="match status" value="1"/>
</dbReference>
<organism evidence="2 3">
    <name type="scientific">Nocardioides aurantiacus</name>
    <dbReference type="NCBI Taxonomy" id="86796"/>
    <lineage>
        <taxon>Bacteria</taxon>
        <taxon>Bacillati</taxon>
        <taxon>Actinomycetota</taxon>
        <taxon>Actinomycetes</taxon>
        <taxon>Propionibacteriales</taxon>
        <taxon>Nocardioidaceae</taxon>
        <taxon>Nocardioides</taxon>
    </lineage>
</organism>
<sequence length="120" mass="13096">MAYDVELADRIRDVLETTDDLDVPSEVVEKQMFGGLGFLVGGHMAVAAGSRGDLMMRVDPDRAGALLAERHVEPMVMGGRPAEGWLRVAAEGCLEVDDLRRWVDVGLERVRQLPPKPGKG</sequence>
<reference evidence="2 3" key="1">
    <citation type="submission" date="2018-11" db="EMBL/GenBank/DDBJ databases">
        <title>Sequencing the genomes of 1000 actinobacteria strains.</title>
        <authorList>
            <person name="Klenk H.-P."/>
        </authorList>
    </citation>
    <scope>NUCLEOTIDE SEQUENCE [LARGE SCALE GENOMIC DNA]</scope>
    <source>
        <strain evidence="2 3">DSM 12652</strain>
    </source>
</reference>
<dbReference type="Proteomes" id="UP000281738">
    <property type="component" value="Unassembled WGS sequence"/>
</dbReference>
<accession>A0A3N2CPV6</accession>
<feature type="domain" description="TfoX N-terminal" evidence="1">
    <location>
        <begin position="26"/>
        <end position="108"/>
    </location>
</feature>
<evidence type="ECO:0000313" key="3">
    <source>
        <dbReference type="Proteomes" id="UP000281738"/>
    </source>
</evidence>
<dbReference type="RefSeq" id="WP_123388881.1">
    <property type="nucleotide sequence ID" value="NZ_RKHO01000001.1"/>
</dbReference>
<dbReference type="SUPFAM" id="SSF159894">
    <property type="entry name" value="YgaC/TfoX-N like"/>
    <property type="match status" value="1"/>
</dbReference>
<dbReference type="AlphaFoldDB" id="A0A3N2CPV6"/>
<dbReference type="Gene3D" id="3.30.1460.30">
    <property type="entry name" value="YgaC/TfoX-N like chaperone"/>
    <property type="match status" value="1"/>
</dbReference>
<keyword evidence="3" id="KW-1185">Reference proteome</keyword>
<comment type="caution">
    <text evidence="2">The sequence shown here is derived from an EMBL/GenBank/DDBJ whole genome shotgun (WGS) entry which is preliminary data.</text>
</comment>
<protein>
    <submittedName>
        <fullName evidence="2">TfoX-like protein</fullName>
    </submittedName>
</protein>
<dbReference type="OrthoDB" id="214902at2"/>
<proteinExistence type="predicted"/>
<dbReference type="InterPro" id="IPR007076">
    <property type="entry name" value="TfoX_N"/>
</dbReference>
<name>A0A3N2CPV6_9ACTN</name>
<gene>
    <name evidence="2" type="ORF">EDD33_0379</name>
</gene>
<dbReference type="EMBL" id="RKHO01000001">
    <property type="protein sequence ID" value="ROR89553.1"/>
    <property type="molecule type" value="Genomic_DNA"/>
</dbReference>
<evidence type="ECO:0000259" key="1">
    <source>
        <dbReference type="Pfam" id="PF04993"/>
    </source>
</evidence>
<evidence type="ECO:0000313" key="2">
    <source>
        <dbReference type="EMBL" id="ROR89553.1"/>
    </source>
</evidence>